<comment type="catalytic activity">
    <reaction evidence="10">
        <text>N(6)-acetyl-L-lysyl-[histone] + H2O = L-lysyl-[histone] + acetate</text>
        <dbReference type="Rhea" id="RHEA:58196"/>
        <dbReference type="Rhea" id="RHEA-COMP:9845"/>
        <dbReference type="Rhea" id="RHEA-COMP:11338"/>
        <dbReference type="ChEBI" id="CHEBI:15377"/>
        <dbReference type="ChEBI" id="CHEBI:29969"/>
        <dbReference type="ChEBI" id="CHEBI:30089"/>
        <dbReference type="ChEBI" id="CHEBI:61930"/>
        <dbReference type="EC" id="3.5.1.98"/>
    </reaction>
</comment>
<evidence type="ECO:0000256" key="3">
    <source>
        <dbReference type="ARBA" id="ARBA00012111"/>
    </source>
</evidence>
<protein>
    <recommendedName>
        <fullName evidence="3">histone deacetylase</fullName>
        <ecNumber evidence="3">3.5.1.98</ecNumber>
    </recommendedName>
</protein>
<keyword evidence="7" id="KW-0805">Transcription regulation</keyword>
<evidence type="ECO:0000256" key="7">
    <source>
        <dbReference type="ARBA" id="ARBA00023015"/>
    </source>
</evidence>
<evidence type="ECO:0000256" key="8">
    <source>
        <dbReference type="ARBA" id="ARBA00023163"/>
    </source>
</evidence>
<evidence type="ECO:0000256" key="6">
    <source>
        <dbReference type="ARBA" id="ARBA00022853"/>
    </source>
</evidence>
<comment type="similarity">
    <text evidence="2">Belongs to the histone deacetylase family. HD type 2 subfamily.</text>
</comment>
<dbReference type="SUPFAM" id="SSF52768">
    <property type="entry name" value="Arginase/deacetylase"/>
    <property type="match status" value="1"/>
</dbReference>
<evidence type="ECO:0000256" key="1">
    <source>
        <dbReference type="ARBA" id="ARBA00004123"/>
    </source>
</evidence>
<evidence type="ECO:0000313" key="14">
    <source>
        <dbReference type="Proteomes" id="UP000837857"/>
    </source>
</evidence>
<gene>
    <name evidence="13" type="ORF">IPOD504_LOCUS6484</name>
</gene>
<organism evidence="13 14">
    <name type="scientific">Iphiclides podalirius</name>
    <name type="common">scarce swallowtail</name>
    <dbReference type="NCBI Taxonomy" id="110791"/>
    <lineage>
        <taxon>Eukaryota</taxon>
        <taxon>Metazoa</taxon>
        <taxon>Ecdysozoa</taxon>
        <taxon>Arthropoda</taxon>
        <taxon>Hexapoda</taxon>
        <taxon>Insecta</taxon>
        <taxon>Pterygota</taxon>
        <taxon>Neoptera</taxon>
        <taxon>Endopterygota</taxon>
        <taxon>Lepidoptera</taxon>
        <taxon>Glossata</taxon>
        <taxon>Ditrysia</taxon>
        <taxon>Papilionoidea</taxon>
        <taxon>Papilionidae</taxon>
        <taxon>Papilioninae</taxon>
        <taxon>Iphiclides</taxon>
    </lineage>
</organism>
<feature type="domain" description="Histone deacetylase" evidence="12">
    <location>
        <begin position="17"/>
        <end position="321"/>
    </location>
</feature>
<keyword evidence="4" id="KW-0678">Repressor</keyword>
<dbReference type="EC" id="3.5.1.98" evidence="3"/>
<dbReference type="EMBL" id="OW152830">
    <property type="protein sequence ID" value="CAH2048927.1"/>
    <property type="molecule type" value="Genomic_DNA"/>
</dbReference>
<keyword evidence="8" id="KW-0804">Transcription</keyword>
<evidence type="ECO:0000256" key="9">
    <source>
        <dbReference type="ARBA" id="ARBA00023242"/>
    </source>
</evidence>
<evidence type="ECO:0000313" key="13">
    <source>
        <dbReference type="EMBL" id="CAH2048927.1"/>
    </source>
</evidence>
<sequence>MHGRARRCSCGAHAPTHPEHGGRLQSVWARLCETGLAARTERTRPRKATLEELQAVHSEAHVAAFGGRGREARALRLVRLACGGLGVDADTAWSDAHTPPAARLAAGAVLDLALRTARGDLRNGFAVVRPPGHHAEPNQAMGFCFFNSVAVAAKILHTRLGLQRILIVDWDVHHGNGTQQIFYEDPHVLYMSLHRHDDGNFFPGTGSVSECGAGAGLGYTVNVAWPGSPPLADAEYLAAFRSLIMPIAKEYNPEIVLVSCGFDAAAGHPAPLGGYSVSAACFAHMTRDLMQLANGKVVLSLEGGYDLAAMCDCAQECVRALLGERLPEPPLHELARAPAPHALAALRAAMAAQAPHWPEVKRFSALAAMSALEAAPAVMAARLGRLQSERDAADTAAAMATLSVHAPAPLCLSRSAESSRSGSEEPMEQDEGK</sequence>
<dbReference type="PANTHER" id="PTHR10625:SF5">
    <property type="entry name" value="HISTONE DEACETYLASE"/>
    <property type="match status" value="1"/>
</dbReference>
<keyword evidence="9" id="KW-0539">Nucleus</keyword>
<evidence type="ECO:0000256" key="4">
    <source>
        <dbReference type="ARBA" id="ARBA00022491"/>
    </source>
</evidence>
<proteinExistence type="inferred from homology"/>
<dbReference type="Proteomes" id="UP000837857">
    <property type="component" value="Chromosome 18"/>
</dbReference>
<dbReference type="PANTHER" id="PTHR10625">
    <property type="entry name" value="HISTONE DEACETYLASE HDAC1-RELATED"/>
    <property type="match status" value="1"/>
</dbReference>
<dbReference type="InterPro" id="IPR037138">
    <property type="entry name" value="His_deacetylse_dom_sf"/>
</dbReference>
<dbReference type="InterPro" id="IPR000286">
    <property type="entry name" value="HDACs"/>
</dbReference>
<dbReference type="Pfam" id="PF00850">
    <property type="entry name" value="Hist_deacetyl"/>
    <property type="match status" value="1"/>
</dbReference>
<evidence type="ECO:0000256" key="10">
    <source>
        <dbReference type="ARBA" id="ARBA00048287"/>
    </source>
</evidence>
<evidence type="ECO:0000256" key="2">
    <source>
        <dbReference type="ARBA" id="ARBA00007738"/>
    </source>
</evidence>
<keyword evidence="6" id="KW-0156">Chromatin regulator</keyword>
<evidence type="ECO:0000259" key="12">
    <source>
        <dbReference type="Pfam" id="PF00850"/>
    </source>
</evidence>
<reference evidence="13" key="1">
    <citation type="submission" date="2022-03" db="EMBL/GenBank/DDBJ databases">
        <authorList>
            <person name="Martin H S."/>
        </authorList>
    </citation>
    <scope>NUCLEOTIDE SEQUENCE</scope>
</reference>
<feature type="region of interest" description="Disordered" evidence="11">
    <location>
        <begin position="413"/>
        <end position="433"/>
    </location>
</feature>
<dbReference type="Gene3D" id="3.40.800.20">
    <property type="entry name" value="Histone deacetylase domain"/>
    <property type="match status" value="1"/>
</dbReference>
<evidence type="ECO:0000256" key="11">
    <source>
        <dbReference type="SAM" id="MobiDB-lite"/>
    </source>
</evidence>
<evidence type="ECO:0000256" key="5">
    <source>
        <dbReference type="ARBA" id="ARBA00022801"/>
    </source>
</evidence>
<name>A0ABN8I693_9NEOP</name>
<accession>A0ABN8I693</accession>
<comment type="subcellular location">
    <subcellularLocation>
        <location evidence="1">Nucleus</location>
    </subcellularLocation>
</comment>
<feature type="non-terminal residue" evidence="13">
    <location>
        <position position="1"/>
    </location>
</feature>
<dbReference type="PRINTS" id="PR01270">
    <property type="entry name" value="HDASUPER"/>
</dbReference>
<feature type="region of interest" description="Disordered" evidence="11">
    <location>
        <begin position="1"/>
        <end position="21"/>
    </location>
</feature>
<keyword evidence="5" id="KW-0378">Hydrolase</keyword>
<dbReference type="InterPro" id="IPR023696">
    <property type="entry name" value="Ureohydrolase_dom_sf"/>
</dbReference>
<dbReference type="InterPro" id="IPR023801">
    <property type="entry name" value="His_deacetylse_dom"/>
</dbReference>
<keyword evidence="14" id="KW-1185">Reference proteome</keyword>